<comment type="function">
    <text evidence="1">Multidrug efflux pump.</text>
</comment>
<feature type="transmembrane region" description="Helical" evidence="13">
    <location>
        <begin position="141"/>
        <end position="161"/>
    </location>
</feature>
<gene>
    <name evidence="14" type="ORF">SAMN02910262_01302</name>
</gene>
<evidence type="ECO:0000313" key="14">
    <source>
        <dbReference type="EMBL" id="SFR75341.1"/>
    </source>
</evidence>
<evidence type="ECO:0000256" key="5">
    <source>
        <dbReference type="ARBA" id="ARBA00022448"/>
    </source>
</evidence>
<dbReference type="Proteomes" id="UP000214760">
    <property type="component" value="Unassembled WGS sequence"/>
</dbReference>
<dbReference type="GO" id="GO:0042910">
    <property type="term" value="F:xenobiotic transmembrane transporter activity"/>
    <property type="evidence" value="ECO:0007669"/>
    <property type="project" value="InterPro"/>
</dbReference>
<evidence type="ECO:0000256" key="12">
    <source>
        <dbReference type="ARBA" id="ARBA00031636"/>
    </source>
</evidence>
<dbReference type="AlphaFoldDB" id="A0A1I6J8V0"/>
<evidence type="ECO:0000256" key="3">
    <source>
        <dbReference type="ARBA" id="ARBA00010199"/>
    </source>
</evidence>
<feature type="transmembrane region" description="Helical" evidence="13">
    <location>
        <begin position="65"/>
        <end position="88"/>
    </location>
</feature>
<feature type="transmembrane region" description="Helical" evidence="13">
    <location>
        <begin position="320"/>
        <end position="339"/>
    </location>
</feature>
<dbReference type="RefSeq" id="WP_031472239.1">
    <property type="nucleotide sequence ID" value="NZ_FOZC01000006.1"/>
</dbReference>
<evidence type="ECO:0000313" key="15">
    <source>
        <dbReference type="Proteomes" id="UP000214760"/>
    </source>
</evidence>
<organism evidence="14 15">
    <name type="scientific">[Clostridium] aminophilum</name>
    <dbReference type="NCBI Taxonomy" id="1526"/>
    <lineage>
        <taxon>Bacteria</taxon>
        <taxon>Bacillati</taxon>
        <taxon>Bacillota</taxon>
        <taxon>Clostridia</taxon>
        <taxon>Lachnospirales</taxon>
        <taxon>Lachnospiraceae</taxon>
    </lineage>
</organism>
<reference evidence="14 15" key="1">
    <citation type="submission" date="2016-10" db="EMBL/GenBank/DDBJ databases">
        <authorList>
            <person name="de Groot N.N."/>
        </authorList>
    </citation>
    <scope>NUCLEOTIDE SEQUENCE [LARGE SCALE GENOMIC DNA]</scope>
    <source>
        <strain evidence="14 15">F</strain>
    </source>
</reference>
<name>A0A1I6J8V0_9FIRM</name>
<sequence length="458" mass="50170">MSKNRQRKNNTDLLHGPLLGPMLRFTFPLAASSMLQQLFNAADTAVVGRFCGSEAMAAVGSNSSVISLIIALFLGISVGANVVIGRLIGGGHKNRISDAVHTVITVAFFSGILLFFGGFFSARSILELVGSPEDVIDLAELYLRIYFVGMPFIMLYNFGAAILRSMGDSRRPFLSLVAAGVINVVLNVILVVGFGLSVAGVAIATVISNLVSAAMIVWFLMREEEPFRLHPQRFMIEKNHLAQMMAVGVPAGIQGIVFSLSNTVIQSAVNGLGSVAMAGTAAAVTFDYICFYTVNAFNQTTMTYTSQNFAARDFERCKKIYRIALWGGILSCMAMNIFFTVGRKFWIGLFTSDPAVMELAYSRLFHVLIFQWMVATYEIASSTMRGMNVSVLPAVLTIFGTCALRVVWVHAVFPYFGSYEALMSVYPVSWIVTGTIVTAAYFIVRNRQFREQPVHEDL</sequence>
<feature type="transmembrane region" description="Helical" evidence="13">
    <location>
        <begin position="391"/>
        <end position="413"/>
    </location>
</feature>
<comment type="similarity">
    <text evidence="3">Belongs to the multi antimicrobial extrusion (MATE) (TC 2.A.66.1) family.</text>
</comment>
<keyword evidence="5" id="KW-0813">Transport</keyword>
<comment type="subcellular location">
    <subcellularLocation>
        <location evidence="2">Cell membrane</location>
        <topology evidence="2">Multi-pass membrane protein</topology>
    </subcellularLocation>
</comment>
<dbReference type="InterPro" id="IPR050222">
    <property type="entry name" value="MATE_MdtK"/>
</dbReference>
<evidence type="ECO:0000256" key="4">
    <source>
        <dbReference type="ARBA" id="ARBA00020268"/>
    </source>
</evidence>
<feature type="transmembrane region" description="Helical" evidence="13">
    <location>
        <begin position="425"/>
        <end position="444"/>
    </location>
</feature>
<dbReference type="EMBL" id="FOZC01000006">
    <property type="protein sequence ID" value="SFR75341.1"/>
    <property type="molecule type" value="Genomic_DNA"/>
</dbReference>
<dbReference type="InterPro" id="IPR048279">
    <property type="entry name" value="MdtK-like"/>
</dbReference>
<evidence type="ECO:0000256" key="11">
    <source>
        <dbReference type="ARBA" id="ARBA00023136"/>
    </source>
</evidence>
<keyword evidence="11 13" id="KW-0472">Membrane</keyword>
<dbReference type="PANTHER" id="PTHR43298:SF2">
    <property type="entry name" value="FMN_FAD EXPORTER YEEO-RELATED"/>
    <property type="match status" value="1"/>
</dbReference>
<evidence type="ECO:0000256" key="1">
    <source>
        <dbReference type="ARBA" id="ARBA00003408"/>
    </source>
</evidence>
<dbReference type="PIRSF" id="PIRSF006603">
    <property type="entry name" value="DinF"/>
    <property type="match status" value="1"/>
</dbReference>
<evidence type="ECO:0000256" key="13">
    <source>
        <dbReference type="SAM" id="Phobius"/>
    </source>
</evidence>
<feature type="transmembrane region" description="Helical" evidence="13">
    <location>
        <begin position="100"/>
        <end position="121"/>
    </location>
</feature>
<evidence type="ECO:0000256" key="6">
    <source>
        <dbReference type="ARBA" id="ARBA00022449"/>
    </source>
</evidence>
<keyword evidence="9 13" id="KW-1133">Transmembrane helix</keyword>
<keyword evidence="8 13" id="KW-0812">Transmembrane</keyword>
<proteinExistence type="inferred from homology"/>
<dbReference type="GO" id="GO:0006811">
    <property type="term" value="P:monoatomic ion transport"/>
    <property type="evidence" value="ECO:0007669"/>
    <property type="project" value="UniProtKB-KW"/>
</dbReference>
<dbReference type="CDD" id="cd13138">
    <property type="entry name" value="MATE_yoeA_like"/>
    <property type="match status" value="1"/>
</dbReference>
<protein>
    <recommendedName>
        <fullName evidence="4">Probable multidrug resistance protein NorM</fullName>
    </recommendedName>
    <alternativeName>
        <fullName evidence="12">Multidrug-efflux transporter</fullName>
    </alternativeName>
</protein>
<dbReference type="GO" id="GO:0015297">
    <property type="term" value="F:antiporter activity"/>
    <property type="evidence" value="ECO:0007669"/>
    <property type="project" value="UniProtKB-KW"/>
</dbReference>
<feature type="transmembrane region" description="Helical" evidence="13">
    <location>
        <begin position="198"/>
        <end position="220"/>
    </location>
</feature>
<dbReference type="InterPro" id="IPR002528">
    <property type="entry name" value="MATE_fam"/>
</dbReference>
<accession>A0A1I6J8V0</accession>
<feature type="transmembrane region" description="Helical" evidence="13">
    <location>
        <begin position="272"/>
        <end position="294"/>
    </location>
</feature>
<evidence type="ECO:0000256" key="8">
    <source>
        <dbReference type="ARBA" id="ARBA00022692"/>
    </source>
</evidence>
<evidence type="ECO:0000256" key="7">
    <source>
        <dbReference type="ARBA" id="ARBA00022475"/>
    </source>
</evidence>
<evidence type="ECO:0000256" key="2">
    <source>
        <dbReference type="ARBA" id="ARBA00004651"/>
    </source>
</evidence>
<keyword evidence="10" id="KW-0406">Ion transport</keyword>
<keyword evidence="7" id="KW-1003">Cell membrane</keyword>
<dbReference type="PANTHER" id="PTHR43298">
    <property type="entry name" value="MULTIDRUG RESISTANCE PROTEIN NORM-RELATED"/>
    <property type="match status" value="1"/>
</dbReference>
<feature type="transmembrane region" description="Helical" evidence="13">
    <location>
        <begin position="173"/>
        <end position="192"/>
    </location>
</feature>
<evidence type="ECO:0000256" key="10">
    <source>
        <dbReference type="ARBA" id="ARBA00023065"/>
    </source>
</evidence>
<feature type="transmembrane region" description="Helical" evidence="13">
    <location>
        <begin position="241"/>
        <end position="260"/>
    </location>
</feature>
<evidence type="ECO:0000256" key="9">
    <source>
        <dbReference type="ARBA" id="ARBA00022989"/>
    </source>
</evidence>
<feature type="transmembrane region" description="Helical" evidence="13">
    <location>
        <begin position="359"/>
        <end position="379"/>
    </location>
</feature>
<dbReference type="GO" id="GO:0005886">
    <property type="term" value="C:plasma membrane"/>
    <property type="evidence" value="ECO:0007669"/>
    <property type="project" value="UniProtKB-SubCell"/>
</dbReference>
<dbReference type="Pfam" id="PF01554">
    <property type="entry name" value="MatE"/>
    <property type="match status" value="2"/>
</dbReference>
<keyword evidence="6" id="KW-0050">Antiport</keyword>
<dbReference type="NCBIfam" id="TIGR00797">
    <property type="entry name" value="matE"/>
    <property type="match status" value="1"/>
</dbReference>